<dbReference type="AlphaFoldDB" id="A0A2W7FZU1"/>
<dbReference type="InterPro" id="IPR030846">
    <property type="entry name" value="DnaG_bac"/>
</dbReference>
<evidence type="ECO:0000259" key="13">
    <source>
        <dbReference type="PROSITE" id="PS50880"/>
    </source>
</evidence>
<evidence type="ECO:0000256" key="4">
    <source>
        <dbReference type="ARBA" id="ARBA00022695"/>
    </source>
</evidence>
<dbReference type="InterPro" id="IPR037068">
    <property type="entry name" value="DNA_primase_core_N_sf"/>
</dbReference>
<keyword evidence="5 12" id="KW-0235">DNA replication</keyword>
<keyword evidence="15" id="KW-1185">Reference proteome</keyword>
<dbReference type="SUPFAM" id="SSF56731">
    <property type="entry name" value="DNA primase core"/>
    <property type="match status" value="1"/>
</dbReference>
<keyword evidence="9" id="KW-0460">Magnesium</keyword>
<evidence type="ECO:0000256" key="1">
    <source>
        <dbReference type="ARBA" id="ARBA00022478"/>
    </source>
</evidence>
<reference evidence="14 15" key="1">
    <citation type="submission" date="2018-06" db="EMBL/GenBank/DDBJ databases">
        <title>Genomic Encyclopedia of Archaeal and Bacterial Type Strains, Phase II (KMG-II): from individual species to whole genera.</title>
        <authorList>
            <person name="Goeker M."/>
        </authorList>
    </citation>
    <scope>NUCLEOTIDE SEQUENCE [LARGE SCALE GENOMIC DNA]</scope>
    <source>
        <strain evidence="14 15">ATCC 51348</strain>
    </source>
</reference>
<dbReference type="CDD" id="cd03364">
    <property type="entry name" value="TOPRIM_DnaG_primases"/>
    <property type="match status" value="1"/>
</dbReference>
<dbReference type="Gene3D" id="3.90.580.10">
    <property type="entry name" value="Zinc finger, CHC2-type domain"/>
    <property type="match status" value="1"/>
</dbReference>
<proteinExistence type="inferred from homology"/>
<dbReference type="Pfam" id="PF01807">
    <property type="entry name" value="Zn_ribbon_DnaG"/>
    <property type="match status" value="1"/>
</dbReference>
<evidence type="ECO:0000313" key="15">
    <source>
        <dbReference type="Proteomes" id="UP000249646"/>
    </source>
</evidence>
<dbReference type="InterPro" id="IPR034151">
    <property type="entry name" value="TOPRIM_DnaG_bac"/>
</dbReference>
<comment type="cofactor">
    <cofactor evidence="12">
        <name>Zn(2+)</name>
        <dbReference type="ChEBI" id="CHEBI:29105"/>
    </cofactor>
    <text evidence="12">Binds 1 zinc ion per monomer.</text>
</comment>
<dbReference type="PROSITE" id="PS50880">
    <property type="entry name" value="TOPRIM"/>
    <property type="match status" value="1"/>
</dbReference>
<dbReference type="GO" id="GO:0006269">
    <property type="term" value="P:DNA replication, synthesis of primer"/>
    <property type="evidence" value="ECO:0007669"/>
    <property type="project" value="UniProtKB-UniRule"/>
</dbReference>
<dbReference type="Gene3D" id="3.90.980.10">
    <property type="entry name" value="DNA primase, catalytic core, N-terminal domain"/>
    <property type="match status" value="1"/>
</dbReference>
<keyword evidence="4 12" id="KW-0548">Nucleotidyltransferase</keyword>
<comment type="subunit">
    <text evidence="12">Monomer. Interacts with DnaB.</text>
</comment>
<dbReference type="GO" id="GO:0005737">
    <property type="term" value="C:cytoplasm"/>
    <property type="evidence" value="ECO:0007669"/>
    <property type="project" value="TreeGrafter"/>
</dbReference>
<evidence type="ECO:0000256" key="6">
    <source>
        <dbReference type="ARBA" id="ARBA00022723"/>
    </source>
</evidence>
<keyword evidence="3 12" id="KW-0808">Transferase</keyword>
<evidence type="ECO:0000256" key="10">
    <source>
        <dbReference type="ARBA" id="ARBA00023125"/>
    </source>
</evidence>
<dbReference type="GO" id="GO:0003899">
    <property type="term" value="F:DNA-directed RNA polymerase activity"/>
    <property type="evidence" value="ECO:0007669"/>
    <property type="project" value="UniProtKB-UniRule"/>
</dbReference>
<evidence type="ECO:0000256" key="7">
    <source>
        <dbReference type="ARBA" id="ARBA00022771"/>
    </source>
</evidence>
<dbReference type="PANTHER" id="PTHR30313:SF2">
    <property type="entry name" value="DNA PRIMASE"/>
    <property type="match status" value="1"/>
</dbReference>
<dbReference type="EMBL" id="QKUB01000005">
    <property type="protein sequence ID" value="PZV99919.1"/>
    <property type="molecule type" value="Genomic_DNA"/>
</dbReference>
<gene>
    <name evidence="12" type="primary">dnaG</name>
    <name evidence="14" type="ORF">BCF89_10553</name>
</gene>
<feature type="zinc finger region" description="CHC2-type" evidence="12">
    <location>
        <begin position="37"/>
        <end position="61"/>
    </location>
</feature>
<comment type="domain">
    <text evidence="12">Contains an N-terminal zinc-binding domain, a central core domain that contains the primase activity, and a C-terminal DnaB-binding domain.</text>
</comment>
<protein>
    <recommendedName>
        <fullName evidence="12">DNA primase</fullName>
        <ecNumber evidence="12">2.7.7.101</ecNumber>
    </recommendedName>
</protein>
<dbReference type="HAMAP" id="MF_00974">
    <property type="entry name" value="DNA_primase_DnaG"/>
    <property type="match status" value="1"/>
</dbReference>
<dbReference type="EC" id="2.7.7.101" evidence="12"/>
<accession>A0A2W7FZU1</accession>
<dbReference type="InterPro" id="IPR036977">
    <property type="entry name" value="DNA_primase_Znf_CHC2"/>
</dbReference>
<dbReference type="FunFam" id="3.90.580.10:FF:000001">
    <property type="entry name" value="DNA primase"/>
    <property type="match status" value="1"/>
</dbReference>
<comment type="function">
    <text evidence="12">RNA polymerase that catalyzes the synthesis of short RNA molecules used as primers for DNA polymerase during DNA replication.</text>
</comment>
<dbReference type="Proteomes" id="UP000249646">
    <property type="component" value="Unassembled WGS sequence"/>
</dbReference>
<keyword evidence="1 12" id="KW-0240">DNA-directed RNA polymerase</keyword>
<evidence type="ECO:0000256" key="8">
    <source>
        <dbReference type="ARBA" id="ARBA00022833"/>
    </source>
</evidence>
<dbReference type="NCBIfam" id="TIGR01391">
    <property type="entry name" value="dnaG"/>
    <property type="match status" value="1"/>
</dbReference>
<evidence type="ECO:0000256" key="3">
    <source>
        <dbReference type="ARBA" id="ARBA00022679"/>
    </source>
</evidence>
<dbReference type="GO" id="GO:1990077">
    <property type="term" value="C:primosome complex"/>
    <property type="evidence" value="ECO:0007669"/>
    <property type="project" value="UniProtKB-KW"/>
</dbReference>
<keyword evidence="7 12" id="KW-0863">Zinc-finger</keyword>
<dbReference type="Gene3D" id="3.40.1360.10">
    <property type="match status" value="1"/>
</dbReference>
<evidence type="ECO:0000313" key="14">
    <source>
        <dbReference type="EMBL" id="PZV99919.1"/>
    </source>
</evidence>
<evidence type="ECO:0000256" key="12">
    <source>
        <dbReference type="HAMAP-Rule" id="MF_00974"/>
    </source>
</evidence>
<keyword evidence="8 12" id="KW-0862">Zinc</keyword>
<dbReference type="OrthoDB" id="9803773at2"/>
<evidence type="ECO:0000256" key="2">
    <source>
        <dbReference type="ARBA" id="ARBA00022515"/>
    </source>
</evidence>
<dbReference type="Pfam" id="PF13155">
    <property type="entry name" value="Toprim_2"/>
    <property type="match status" value="1"/>
</dbReference>
<dbReference type="PANTHER" id="PTHR30313">
    <property type="entry name" value="DNA PRIMASE"/>
    <property type="match status" value="1"/>
</dbReference>
<keyword evidence="6 12" id="KW-0479">Metal-binding</keyword>
<dbReference type="GO" id="GO:0000428">
    <property type="term" value="C:DNA-directed RNA polymerase complex"/>
    <property type="evidence" value="ECO:0007669"/>
    <property type="project" value="UniProtKB-KW"/>
</dbReference>
<sequence>MSKENIWDFIISKCDIVNIIGQYIPLTKQGKNYKANCPFHSEKTPSFIVSAEKQFFKCFGCGKSGNVIKFIEFKENLNSIEALKFLAQKENIDISSFDKFFLESNISSEQQKILDALEVANNFFRYQIIFEKNEAIENYLKKRKLSAEIIKEFELGFASANKSIYAKLKDSEIEDFAIYNSSLLSNFGNQNFFNDRLIFPIHDKYGNIVAFSGRDISELANPKYLNSAETIVFRKNDVMFNYFHSLDEINQTNEVYLVEGQFDCIALWKVGIKNVVALMGTSLSTNHLKELTNKNIILFFDNDEAGKNATFKNLKIILENLKKFNLNVSFINNSLNKDPDELYNLDDGISLKKIALNKIDLIEFLFNAFDEINKENANEIAKLNAYEMLFEYVSYLHDQWIIILQEKLEKSNLISKDLFYSLLKNKKKNKFSYQLADNPNSSKNLKYQSDDLRFNQYAFDSSIEQFNLDKKNKKAQAKIELQNKISFHRTTLIDFYIIVTSLSQDFFNKDFVRNFKNISFTDANQNLKKLVDYAINKRMENENCSPKDIISFLQEDIAQKNSSNDNVKYEEFLKIAKELENCSKDDLFDKLMDNKEHFQKKYQGLRSLKNKNKKKFIS</sequence>
<evidence type="ECO:0000256" key="11">
    <source>
        <dbReference type="ARBA" id="ARBA00023163"/>
    </source>
</evidence>
<dbReference type="InterPro" id="IPR050219">
    <property type="entry name" value="DnaG_primase"/>
</dbReference>
<feature type="domain" description="Toprim" evidence="13">
    <location>
        <begin position="253"/>
        <end position="336"/>
    </location>
</feature>
<keyword evidence="10 12" id="KW-0238">DNA-binding</keyword>
<comment type="similarity">
    <text evidence="12">Belongs to the DnaG primase family.</text>
</comment>
<comment type="catalytic activity">
    <reaction evidence="12">
        <text>ssDNA + n NTP = ssDNA/pppN(pN)n-1 hybrid + (n-1) diphosphate.</text>
        <dbReference type="EC" id="2.7.7.101"/>
    </reaction>
</comment>
<dbReference type="InterPro" id="IPR006171">
    <property type="entry name" value="TOPRIM_dom"/>
</dbReference>
<keyword evidence="2 12" id="KW-0639">Primosome</keyword>
<dbReference type="SMART" id="SM00493">
    <property type="entry name" value="TOPRIM"/>
    <property type="match status" value="1"/>
</dbReference>
<comment type="caution">
    <text evidence="14">The sequence shown here is derived from an EMBL/GenBank/DDBJ whole genome shotgun (WGS) entry which is preliminary data.</text>
</comment>
<dbReference type="GO" id="GO:0008270">
    <property type="term" value="F:zinc ion binding"/>
    <property type="evidence" value="ECO:0007669"/>
    <property type="project" value="UniProtKB-UniRule"/>
</dbReference>
<dbReference type="SUPFAM" id="SSF57783">
    <property type="entry name" value="Zinc beta-ribbon"/>
    <property type="match status" value="1"/>
</dbReference>
<dbReference type="SMART" id="SM00400">
    <property type="entry name" value="ZnF_CHCC"/>
    <property type="match status" value="1"/>
</dbReference>
<keyword evidence="11 12" id="KW-0804">Transcription</keyword>
<evidence type="ECO:0000256" key="9">
    <source>
        <dbReference type="ARBA" id="ARBA00022842"/>
    </source>
</evidence>
<evidence type="ECO:0000256" key="5">
    <source>
        <dbReference type="ARBA" id="ARBA00022705"/>
    </source>
</evidence>
<dbReference type="InterPro" id="IPR002694">
    <property type="entry name" value="Znf_CHC2"/>
</dbReference>
<dbReference type="Pfam" id="PF08275">
    <property type="entry name" value="DNAG_N"/>
    <property type="match status" value="1"/>
</dbReference>
<dbReference type="InterPro" id="IPR013264">
    <property type="entry name" value="DNAG_N"/>
</dbReference>
<dbReference type="InterPro" id="IPR006295">
    <property type="entry name" value="DNA_primase_DnaG"/>
</dbReference>
<organism evidence="14 15">
    <name type="scientific">Metamycoplasma auris</name>
    <dbReference type="NCBI Taxonomy" id="51363"/>
    <lineage>
        <taxon>Bacteria</taxon>
        <taxon>Bacillati</taxon>
        <taxon>Mycoplasmatota</taxon>
        <taxon>Mycoplasmoidales</taxon>
        <taxon>Metamycoplasmataceae</taxon>
        <taxon>Metamycoplasma</taxon>
    </lineage>
</organism>
<dbReference type="GO" id="GO:0003677">
    <property type="term" value="F:DNA binding"/>
    <property type="evidence" value="ECO:0007669"/>
    <property type="project" value="UniProtKB-KW"/>
</dbReference>
<name>A0A2W7FZU1_9BACT</name>